<evidence type="ECO:0000313" key="1">
    <source>
        <dbReference type="EMBL" id="KAG2205884.1"/>
    </source>
</evidence>
<keyword evidence="2" id="KW-1185">Reference proteome</keyword>
<dbReference type="Proteomes" id="UP000646827">
    <property type="component" value="Unassembled WGS sequence"/>
</dbReference>
<proteinExistence type="predicted"/>
<reference evidence="1 2" key="1">
    <citation type="submission" date="2020-12" db="EMBL/GenBank/DDBJ databases">
        <title>Metabolic potential, ecology and presence of endohyphal bacteria is reflected in genomic diversity of Mucoromycotina.</title>
        <authorList>
            <person name="Muszewska A."/>
            <person name="Okrasinska A."/>
            <person name="Steczkiewicz K."/>
            <person name="Drgas O."/>
            <person name="Orlowska M."/>
            <person name="Perlinska-Lenart U."/>
            <person name="Aleksandrzak-Piekarczyk T."/>
            <person name="Szatraj K."/>
            <person name="Zielenkiewicz U."/>
            <person name="Pilsyk S."/>
            <person name="Malc E."/>
            <person name="Mieczkowski P."/>
            <person name="Kruszewska J.S."/>
            <person name="Biernat P."/>
            <person name="Pawlowska J."/>
        </authorList>
    </citation>
    <scope>NUCLEOTIDE SEQUENCE [LARGE SCALE GENOMIC DNA]</scope>
    <source>
        <strain evidence="1 2">CBS 142.35</strain>
    </source>
</reference>
<comment type="caution">
    <text evidence="1">The sequence shown here is derived from an EMBL/GenBank/DDBJ whole genome shotgun (WGS) entry which is preliminary data.</text>
</comment>
<dbReference type="OrthoDB" id="2443300at2759"/>
<organism evidence="1 2">
    <name type="scientific">Circinella minor</name>
    <dbReference type="NCBI Taxonomy" id="1195481"/>
    <lineage>
        <taxon>Eukaryota</taxon>
        <taxon>Fungi</taxon>
        <taxon>Fungi incertae sedis</taxon>
        <taxon>Mucoromycota</taxon>
        <taxon>Mucoromycotina</taxon>
        <taxon>Mucoromycetes</taxon>
        <taxon>Mucorales</taxon>
        <taxon>Lichtheimiaceae</taxon>
        <taxon>Circinella</taxon>
    </lineage>
</organism>
<name>A0A8H7V981_9FUNG</name>
<dbReference type="AlphaFoldDB" id="A0A8H7V981"/>
<gene>
    <name evidence="1" type="ORF">INT45_009462</name>
</gene>
<accession>A0A8H7V981</accession>
<sequence length="300" mass="34729">MAGDFNYDLHKHDYTLNAPLAWHSLLYNNFTNCICDIDPQLDITTFRRGTHTYSLLNYIYAGTTLRTCAHSPGIQYLNKNWSDHSLLAIEFTLSSSQHGKGTWRANPTLTQLKDFRQCFAKMLTELHPTLDLSLPPQSQWKYVKTKMTKFIKQYSRQHESWRQKQLRALQHKRNRFLRDQPSHVIHAQILPTIEVQISSLQKEITDILAIRSGTRWRKNSEVSAGYLQRTIQQRQTSRYIAQLQHINTGETHNSPEDMQTAAFAFYQSLYTMGEVDDASINSMLNSSLGNKAAFTLSEKQ</sequence>
<dbReference type="EMBL" id="JAEPRB010001288">
    <property type="protein sequence ID" value="KAG2205884.1"/>
    <property type="molecule type" value="Genomic_DNA"/>
</dbReference>
<evidence type="ECO:0008006" key="3">
    <source>
        <dbReference type="Google" id="ProtNLM"/>
    </source>
</evidence>
<evidence type="ECO:0000313" key="2">
    <source>
        <dbReference type="Proteomes" id="UP000646827"/>
    </source>
</evidence>
<protein>
    <recommendedName>
        <fullName evidence="3">Endonuclease/exonuclease/phosphatase domain-containing protein</fullName>
    </recommendedName>
</protein>